<reference evidence="1 2" key="1">
    <citation type="submission" date="2015-09" db="EMBL/GenBank/DDBJ databases">
        <title>Trachymyrmex cornetzi WGS genome.</title>
        <authorList>
            <person name="Nygaard S."/>
            <person name="Hu H."/>
            <person name="Boomsma J."/>
            <person name="Zhang G."/>
        </authorList>
    </citation>
    <scope>NUCLEOTIDE SEQUENCE [LARGE SCALE GENOMIC DNA]</scope>
    <source>
        <strain evidence="1">Tcor2-1</strain>
        <tissue evidence="1">Whole body</tissue>
    </source>
</reference>
<sequence>MFTLNGRYKWVDELPRLVSDYNARKHRTIGMRPVDVTPAIAERLVGTVYSAIKIAGPAKFKVGDSVRVSKCKTVFEKGCTPNRITEVFTIVKGAVQRTNPVTYHHQRNQNISNKKPLLATFEPPIVFERCYRKRIL</sequence>
<evidence type="ECO:0000313" key="2">
    <source>
        <dbReference type="Proteomes" id="UP000078492"/>
    </source>
</evidence>
<dbReference type="EMBL" id="KQ980965">
    <property type="protein sequence ID" value="KYN11004.1"/>
    <property type="molecule type" value="Genomic_DNA"/>
</dbReference>
<dbReference type="Proteomes" id="UP000078492">
    <property type="component" value="Unassembled WGS sequence"/>
</dbReference>
<dbReference type="PANTHER" id="PTHR46585:SF1">
    <property type="entry name" value="CHROMO DOMAIN-CONTAINING PROTEIN"/>
    <property type="match status" value="1"/>
</dbReference>
<evidence type="ECO:0008006" key="3">
    <source>
        <dbReference type="Google" id="ProtNLM"/>
    </source>
</evidence>
<evidence type="ECO:0000313" key="1">
    <source>
        <dbReference type="EMBL" id="KYN11004.1"/>
    </source>
</evidence>
<proteinExistence type="predicted"/>
<gene>
    <name evidence="1" type="ORF">ALC57_16856</name>
</gene>
<dbReference type="AlphaFoldDB" id="A0A151IU94"/>
<dbReference type="PANTHER" id="PTHR46585">
    <property type="entry name" value="INTEGRASE CORE DOMAIN CONTAINING PROTEIN"/>
    <property type="match status" value="1"/>
</dbReference>
<accession>A0A151IU94</accession>
<keyword evidence="2" id="KW-1185">Reference proteome</keyword>
<name>A0A151IU94_9HYME</name>
<organism evidence="1 2">
    <name type="scientific">Trachymyrmex cornetzi</name>
    <dbReference type="NCBI Taxonomy" id="471704"/>
    <lineage>
        <taxon>Eukaryota</taxon>
        <taxon>Metazoa</taxon>
        <taxon>Ecdysozoa</taxon>
        <taxon>Arthropoda</taxon>
        <taxon>Hexapoda</taxon>
        <taxon>Insecta</taxon>
        <taxon>Pterygota</taxon>
        <taxon>Neoptera</taxon>
        <taxon>Endopterygota</taxon>
        <taxon>Hymenoptera</taxon>
        <taxon>Apocrita</taxon>
        <taxon>Aculeata</taxon>
        <taxon>Formicoidea</taxon>
        <taxon>Formicidae</taxon>
        <taxon>Myrmicinae</taxon>
        <taxon>Trachymyrmex</taxon>
    </lineage>
</organism>
<protein>
    <recommendedName>
        <fullName evidence="3">Integrase catalytic domain-containing protein</fullName>
    </recommendedName>
</protein>